<protein>
    <submittedName>
        <fullName evidence="1">Uncharacterized protein</fullName>
    </submittedName>
</protein>
<proteinExistence type="predicted"/>
<evidence type="ECO:0000313" key="1">
    <source>
        <dbReference type="EMBL" id="QZI78690.1"/>
    </source>
</evidence>
<gene>
    <name evidence="1" type="ORF">101101UKE1_055</name>
</gene>
<dbReference type="Proteomes" id="UP000828651">
    <property type="component" value="Segment"/>
</dbReference>
<name>A0AAE7XQS4_9CAUD</name>
<organism evidence="1 2">
    <name type="scientific">Escherichia phage vB_EcoP-101101UKE1</name>
    <dbReference type="NCBI Taxonomy" id="2865789"/>
    <lineage>
        <taxon>Viruses</taxon>
        <taxon>Duplodnaviria</taxon>
        <taxon>Heunggongvirae</taxon>
        <taxon>Uroviricota</taxon>
        <taxon>Caudoviricetes</taxon>
        <taxon>Autographivirales</taxon>
        <taxon>Autosignataviridae</taxon>
        <taxon>Molineuxvirinae</taxon>
        <taxon>Vectrevirus</taxon>
        <taxon>Vectrevirus P101101UKE1</taxon>
    </lineage>
</organism>
<sequence>MLTRPSQYNTIHHVGSTEVLSSQLVRHTKRLALTLLFNNLLSVTYVCRGQLLIE</sequence>
<dbReference type="EMBL" id="MZ234012">
    <property type="protein sequence ID" value="QZI78690.1"/>
    <property type="molecule type" value="Genomic_DNA"/>
</dbReference>
<reference evidence="1 2" key="1">
    <citation type="submission" date="2021-05" db="EMBL/GenBank/DDBJ databases">
        <title>Naturally bred epsilon2 phages have an improved host range and effectivity in uropathogenic E. coli over their ancestor phages.</title>
        <authorList>
            <person name="Saez D."/>
            <person name="Loose M."/>
            <person name="Mutti M."/>
            <person name="Visram Z."/>
            <person name="Hitzenhammer E."/>
            <person name="Dippel D."/>
            <person name="Tisakova L."/>
            <person name="Schertler S."/>
            <person name="Wittmann J."/>
            <person name="Corsini L."/>
            <person name="Wagenlehner F."/>
        </authorList>
    </citation>
    <scope>NUCLEOTIDE SEQUENCE [LARGE SCALE GENOMIC DNA]</scope>
</reference>
<evidence type="ECO:0000313" key="2">
    <source>
        <dbReference type="Proteomes" id="UP000828651"/>
    </source>
</evidence>
<keyword evidence="2" id="KW-1185">Reference proteome</keyword>
<accession>A0AAE7XQS4</accession>